<dbReference type="InterPro" id="IPR017937">
    <property type="entry name" value="Thioredoxin_CS"/>
</dbReference>
<dbReference type="PROSITE" id="PS00194">
    <property type="entry name" value="THIOREDOXIN_1"/>
    <property type="match status" value="1"/>
</dbReference>
<keyword evidence="4" id="KW-0812">Transmembrane</keyword>
<dbReference type="AlphaFoldDB" id="A0A9P8WJI3"/>
<evidence type="ECO:0000313" key="6">
    <source>
        <dbReference type="EMBL" id="KAH6900790.1"/>
    </source>
</evidence>
<feature type="region of interest" description="Disordered" evidence="3">
    <location>
        <begin position="122"/>
        <end position="141"/>
    </location>
</feature>
<evidence type="ECO:0000259" key="5">
    <source>
        <dbReference type="PROSITE" id="PS51352"/>
    </source>
</evidence>
<feature type="compositionally biased region" description="Polar residues" evidence="3">
    <location>
        <begin position="131"/>
        <end position="141"/>
    </location>
</feature>
<keyword evidence="4" id="KW-1133">Transmembrane helix</keyword>
<evidence type="ECO:0000256" key="3">
    <source>
        <dbReference type="SAM" id="MobiDB-lite"/>
    </source>
</evidence>
<protein>
    <submittedName>
        <fullName evidence="6">Thioredoxin</fullName>
    </submittedName>
</protein>
<evidence type="ECO:0000256" key="2">
    <source>
        <dbReference type="ARBA" id="ARBA00023157"/>
    </source>
</evidence>
<dbReference type="PRINTS" id="PR00421">
    <property type="entry name" value="THIOREDOXIN"/>
</dbReference>
<evidence type="ECO:0000313" key="7">
    <source>
        <dbReference type="Proteomes" id="UP000777438"/>
    </source>
</evidence>
<evidence type="ECO:0000256" key="1">
    <source>
        <dbReference type="ARBA" id="ARBA00008987"/>
    </source>
</evidence>
<dbReference type="PANTHER" id="PTHR46115">
    <property type="entry name" value="THIOREDOXIN-LIKE PROTEIN 1"/>
    <property type="match status" value="1"/>
</dbReference>
<gene>
    <name evidence="6" type="ORF">B0T10DRAFT_471632</name>
</gene>
<dbReference type="OrthoDB" id="2121326at2759"/>
<dbReference type="Gene3D" id="3.40.30.10">
    <property type="entry name" value="Glutaredoxin"/>
    <property type="match status" value="1"/>
</dbReference>
<accession>A0A9P8WJI3</accession>
<keyword evidence="7" id="KW-1185">Reference proteome</keyword>
<feature type="transmembrane region" description="Helical" evidence="4">
    <location>
        <begin position="153"/>
        <end position="176"/>
    </location>
</feature>
<keyword evidence="2" id="KW-1015">Disulfide bond</keyword>
<sequence length="221" mass="23377">MSINIGSTAEWESLLSSTNVVVADFYADWCGPCKMIAPHFEKLANEHSRPKKVAFAKVNVDTQSTIARTQGVSAMPTFKIFHGGNCVETLKGANPPALTEAISNALKLGDSGVRGDSFKIPGRKLGGEGPPSQNAPRTATAARTGSSWSLGGFSLGGFLNAIIIFVGLYLVSLFSFDPYKAAEKSMFNIHRAGQPMNQGGVKVKAPAQKPTFKTLADLGGE</sequence>
<name>A0A9P8WJI3_9HYPO</name>
<keyword evidence="4" id="KW-0472">Membrane</keyword>
<comment type="caution">
    <text evidence="6">The sequence shown here is derived from an EMBL/GenBank/DDBJ whole genome shotgun (WGS) entry which is preliminary data.</text>
</comment>
<dbReference type="EMBL" id="JAGPYM010000001">
    <property type="protein sequence ID" value="KAH6900790.1"/>
    <property type="molecule type" value="Genomic_DNA"/>
</dbReference>
<dbReference type="Pfam" id="PF00085">
    <property type="entry name" value="Thioredoxin"/>
    <property type="match status" value="1"/>
</dbReference>
<feature type="domain" description="Thioredoxin" evidence="5">
    <location>
        <begin position="1"/>
        <end position="107"/>
    </location>
</feature>
<evidence type="ECO:0000256" key="4">
    <source>
        <dbReference type="SAM" id="Phobius"/>
    </source>
</evidence>
<dbReference type="SUPFAM" id="SSF52833">
    <property type="entry name" value="Thioredoxin-like"/>
    <property type="match status" value="1"/>
</dbReference>
<dbReference type="Proteomes" id="UP000777438">
    <property type="component" value="Unassembled WGS sequence"/>
</dbReference>
<dbReference type="InterPro" id="IPR036249">
    <property type="entry name" value="Thioredoxin-like_sf"/>
</dbReference>
<reference evidence="6 7" key="1">
    <citation type="journal article" date="2021" name="Nat. Commun.">
        <title>Genetic determinants of endophytism in the Arabidopsis root mycobiome.</title>
        <authorList>
            <person name="Mesny F."/>
            <person name="Miyauchi S."/>
            <person name="Thiergart T."/>
            <person name="Pickel B."/>
            <person name="Atanasova L."/>
            <person name="Karlsson M."/>
            <person name="Huettel B."/>
            <person name="Barry K.W."/>
            <person name="Haridas S."/>
            <person name="Chen C."/>
            <person name="Bauer D."/>
            <person name="Andreopoulos W."/>
            <person name="Pangilinan J."/>
            <person name="LaButti K."/>
            <person name="Riley R."/>
            <person name="Lipzen A."/>
            <person name="Clum A."/>
            <person name="Drula E."/>
            <person name="Henrissat B."/>
            <person name="Kohler A."/>
            <person name="Grigoriev I.V."/>
            <person name="Martin F.M."/>
            <person name="Hacquard S."/>
        </authorList>
    </citation>
    <scope>NUCLEOTIDE SEQUENCE [LARGE SCALE GENOMIC DNA]</scope>
    <source>
        <strain evidence="6 7">MPI-CAGE-CH-0241</strain>
    </source>
</reference>
<dbReference type="CDD" id="cd02947">
    <property type="entry name" value="TRX_family"/>
    <property type="match status" value="1"/>
</dbReference>
<dbReference type="PROSITE" id="PS51352">
    <property type="entry name" value="THIOREDOXIN_2"/>
    <property type="match status" value="1"/>
</dbReference>
<dbReference type="InterPro" id="IPR013766">
    <property type="entry name" value="Thioredoxin_domain"/>
</dbReference>
<proteinExistence type="inferred from homology"/>
<organism evidence="6 7">
    <name type="scientific">Thelonectria olida</name>
    <dbReference type="NCBI Taxonomy" id="1576542"/>
    <lineage>
        <taxon>Eukaryota</taxon>
        <taxon>Fungi</taxon>
        <taxon>Dikarya</taxon>
        <taxon>Ascomycota</taxon>
        <taxon>Pezizomycotina</taxon>
        <taxon>Sordariomycetes</taxon>
        <taxon>Hypocreomycetidae</taxon>
        <taxon>Hypocreales</taxon>
        <taxon>Nectriaceae</taxon>
        <taxon>Thelonectria</taxon>
    </lineage>
</organism>
<comment type="similarity">
    <text evidence="1">Belongs to the thioredoxin family.</text>
</comment>